<feature type="non-terminal residue" evidence="2">
    <location>
        <position position="103"/>
    </location>
</feature>
<proteinExistence type="predicted"/>
<feature type="compositionally biased region" description="Pro residues" evidence="1">
    <location>
        <begin position="8"/>
        <end position="20"/>
    </location>
</feature>
<feature type="non-terminal residue" evidence="2">
    <location>
        <position position="1"/>
    </location>
</feature>
<evidence type="ECO:0000313" key="3">
    <source>
        <dbReference type="Proteomes" id="UP000558958"/>
    </source>
</evidence>
<evidence type="ECO:0000313" key="2">
    <source>
        <dbReference type="EMBL" id="NXF99084.1"/>
    </source>
</evidence>
<reference evidence="2 3" key="1">
    <citation type="submission" date="2019-09" db="EMBL/GenBank/DDBJ databases">
        <title>Bird 10,000 Genomes (B10K) Project - Family phase.</title>
        <authorList>
            <person name="Zhang G."/>
        </authorList>
    </citation>
    <scope>NUCLEOTIDE SEQUENCE [LARGE SCALE GENOMIC DNA]</scope>
    <source>
        <strain evidence="2">B10K-DU-001-06</strain>
        <tissue evidence="2">Muscle</tissue>
    </source>
</reference>
<dbReference type="EMBL" id="VWZD01000310">
    <property type="protein sequence ID" value="NXF99084.1"/>
    <property type="molecule type" value="Genomic_DNA"/>
</dbReference>
<feature type="region of interest" description="Disordered" evidence="1">
    <location>
        <begin position="1"/>
        <end position="31"/>
    </location>
</feature>
<dbReference type="Proteomes" id="UP000558958">
    <property type="component" value="Unassembled WGS sequence"/>
</dbReference>
<evidence type="ECO:0000256" key="1">
    <source>
        <dbReference type="SAM" id="MobiDB-lite"/>
    </source>
</evidence>
<dbReference type="AlphaFoldDB" id="A0A7K8Y7S9"/>
<name>A0A7K8Y7S9_9PASS</name>
<sequence>GALTDPSLTPPLSGPAPPWPHHQEELATRPRVPALLRRIAPYSALSPERDTPPPRPLGTLVGVASPALQSLLGLLLLLRLPWLVGSGGIANAGAIGGLLGACV</sequence>
<keyword evidence="3" id="KW-1185">Reference proteome</keyword>
<protein>
    <submittedName>
        <fullName evidence="2">S12A7 protein</fullName>
    </submittedName>
</protein>
<accession>A0A7K8Y7S9</accession>
<comment type="caution">
    <text evidence="2">The sequence shown here is derived from an EMBL/GenBank/DDBJ whole genome shotgun (WGS) entry which is preliminary data.</text>
</comment>
<gene>
    <name evidence="2" type="primary">Slc12a7_0</name>
    <name evidence="2" type="ORF">SAKLUC_R15470</name>
</gene>
<organism evidence="2 3">
    <name type="scientific">Sakesphorus luctuosus</name>
    <dbReference type="NCBI Taxonomy" id="419690"/>
    <lineage>
        <taxon>Eukaryota</taxon>
        <taxon>Metazoa</taxon>
        <taxon>Chordata</taxon>
        <taxon>Craniata</taxon>
        <taxon>Vertebrata</taxon>
        <taxon>Euteleostomi</taxon>
        <taxon>Archelosauria</taxon>
        <taxon>Archosauria</taxon>
        <taxon>Dinosauria</taxon>
        <taxon>Saurischia</taxon>
        <taxon>Theropoda</taxon>
        <taxon>Coelurosauria</taxon>
        <taxon>Aves</taxon>
        <taxon>Neognathae</taxon>
        <taxon>Neoaves</taxon>
        <taxon>Telluraves</taxon>
        <taxon>Australaves</taxon>
        <taxon>Passeriformes</taxon>
        <taxon>Thamnophilidae</taxon>
        <taxon>Sakesphorus</taxon>
    </lineage>
</organism>